<evidence type="ECO:0000313" key="11">
    <source>
        <dbReference type="EMBL" id="ADC94190.1"/>
    </source>
</evidence>
<dbReference type="EMBL" id="FJ982254">
    <property type="protein sequence ID" value="ADC94187.1"/>
    <property type="molecule type" value="Genomic_DNA"/>
</dbReference>
<proteinExistence type="predicted"/>
<dbReference type="EMBL" id="FJ982248">
    <property type="protein sequence ID" value="ADC94169.1"/>
    <property type="molecule type" value="Genomic_DNA"/>
</dbReference>
<evidence type="ECO:0000313" key="9">
    <source>
        <dbReference type="EMBL" id="ADC94184.1"/>
    </source>
</evidence>
<evidence type="ECO:0000256" key="1">
    <source>
        <dbReference type="SAM" id="Phobius"/>
    </source>
</evidence>
<dbReference type="EMBL" id="FJ982246">
    <property type="protein sequence ID" value="ADC94163.1"/>
    <property type="molecule type" value="Genomic_DNA"/>
</dbReference>
<dbReference type="EMBL" id="FJ982251">
    <property type="protein sequence ID" value="ADC94178.1"/>
    <property type="molecule type" value="Genomic_DNA"/>
</dbReference>
<evidence type="ECO:0000313" key="2">
    <source>
        <dbReference type="EMBL" id="ADC94163.1"/>
    </source>
</evidence>
<evidence type="ECO:0000313" key="6">
    <source>
        <dbReference type="EMBL" id="ADC94175.1"/>
    </source>
</evidence>
<keyword evidence="1" id="KW-0472">Membrane</keyword>
<reference evidence="2" key="1">
    <citation type="journal article" date="2010" name="Emerg. Infect. Dis.">
        <title>Parvovirus 4-like virus in blood products.</title>
        <authorList>
            <person name="Szelei J."/>
            <person name="Liu K."/>
            <person name="Li Y."/>
            <person name="Fernandes S."/>
            <person name="Tijssen P."/>
        </authorList>
    </citation>
    <scope>NUCLEOTIDE SEQUENCE</scope>
    <source>
        <strain evidence="2">Cl2001A</strain>
        <strain evidence="3">Cl2001B</strain>
        <strain evidence="4">Cl2001C</strain>
        <strain evidence="5">F8-1994A</strain>
        <strain evidence="6">F8-1994B</strain>
        <strain evidence="7">F8-1996A</strain>
        <strain evidence="8">F8-1996B</strain>
        <strain evidence="9">F8-1999</strain>
        <strain evidence="10">F8-2000A</strain>
        <strain evidence="11">F8-2000B</strain>
    </source>
</reference>
<accession>D4HTL6</accession>
<dbReference type="EMBL" id="FJ982250">
    <property type="protein sequence ID" value="ADC94175.1"/>
    <property type="molecule type" value="Genomic_DNA"/>
</dbReference>
<dbReference type="EMBL" id="FJ982252">
    <property type="protein sequence ID" value="ADC94181.1"/>
    <property type="molecule type" value="Genomic_DNA"/>
</dbReference>
<gene>
    <name evidence="2" type="primary">SAT</name>
</gene>
<name>D4HTL6_9VIRU</name>
<evidence type="ECO:0000313" key="4">
    <source>
        <dbReference type="EMBL" id="ADC94169.1"/>
    </source>
</evidence>
<evidence type="ECO:0000313" key="7">
    <source>
        <dbReference type="EMBL" id="ADC94178.1"/>
    </source>
</evidence>
<dbReference type="EMBL" id="FJ982253">
    <property type="protein sequence ID" value="ADC94184.1"/>
    <property type="molecule type" value="Genomic_DNA"/>
</dbReference>
<keyword evidence="1" id="KW-0812">Transmembrane</keyword>
<evidence type="ECO:0000313" key="10">
    <source>
        <dbReference type="EMBL" id="ADC94187.1"/>
    </source>
</evidence>
<dbReference type="EMBL" id="FJ982255">
    <property type="protein sequence ID" value="ADC94190.1"/>
    <property type="molecule type" value="Genomic_DNA"/>
</dbReference>
<evidence type="ECO:0000313" key="8">
    <source>
        <dbReference type="EMBL" id="ADC94181.1"/>
    </source>
</evidence>
<dbReference type="EMBL" id="FJ982249">
    <property type="protein sequence ID" value="ADC94172.1"/>
    <property type="molecule type" value="Genomic_DNA"/>
</dbReference>
<dbReference type="EMBL" id="FJ982247">
    <property type="protein sequence ID" value="ADC94166.1"/>
    <property type="molecule type" value="Genomic_DNA"/>
</dbReference>
<feature type="transmembrane region" description="Helical" evidence="1">
    <location>
        <begin position="32"/>
        <end position="50"/>
    </location>
</feature>
<keyword evidence="1" id="KW-1133">Transmembrane helix</keyword>
<evidence type="ECO:0000313" key="5">
    <source>
        <dbReference type="EMBL" id="ADC94172.1"/>
    </source>
</evidence>
<sequence length="84" mass="9284">MEPIATVATVIKELVPLVNQTLNALPSAPESWSPGTIMLVLVILWIMLPLRDQWMKQRNTTMNGTMKCFAMVICHTSMGEGLIG</sequence>
<evidence type="ECO:0000313" key="3">
    <source>
        <dbReference type="EMBL" id="ADC94166.1"/>
    </source>
</evidence>
<organism evidence="2">
    <name type="scientific">Porcine parvovirus 4</name>
    <dbReference type="NCBI Taxonomy" id="707546"/>
    <lineage>
        <taxon>Viruses</taxon>
        <taxon>Monodnaviria</taxon>
        <taxon>Shotokuvirae</taxon>
        <taxon>Cossaviricota</taxon>
        <taxon>Quintoviricetes</taxon>
        <taxon>Piccovirales</taxon>
        <taxon>Parvoviridae</taxon>
        <taxon>Parvovirinae</taxon>
        <taxon>Copiparvovirus</taxon>
        <taxon>Copiparvovirus ungulate2</taxon>
    </lineage>
</organism>
<protein>
    <submittedName>
        <fullName evidence="2">Small alternatively translated protein</fullName>
    </submittedName>
</protein>